<reference evidence="1 2" key="1">
    <citation type="submission" date="2016-10" db="EMBL/GenBank/DDBJ databases">
        <title>The genome sequence of Colletotrichum fioriniae PJ7.</title>
        <authorList>
            <person name="Baroncelli R."/>
        </authorList>
    </citation>
    <scope>NUCLEOTIDE SEQUENCE [LARGE SCALE GENOMIC DNA]</scope>
    <source>
        <strain evidence="1 2">IMI 309622</strain>
    </source>
</reference>
<comment type="caution">
    <text evidence="1">The sequence shown here is derived from an EMBL/GenBank/DDBJ whole genome shotgun (WGS) entry which is preliminary data.</text>
</comment>
<dbReference type="AlphaFoldDB" id="A0AAI9YN39"/>
<keyword evidence="2" id="KW-1185">Reference proteome</keyword>
<name>A0AAI9YN39_9PEZI</name>
<evidence type="ECO:0000313" key="1">
    <source>
        <dbReference type="EMBL" id="KAK1516985.1"/>
    </source>
</evidence>
<dbReference type="GeneID" id="85344229"/>
<dbReference type="EMBL" id="MOOE01000015">
    <property type="protein sequence ID" value="KAK1516985.1"/>
    <property type="molecule type" value="Genomic_DNA"/>
</dbReference>
<sequence length="52" mass="5876">MPPPFSTRGERIDAIAEDPVIHSKFETGLISGSSWLHLRLIRTSRTTTRSPR</sequence>
<proteinExistence type="predicted"/>
<organism evidence="1 2">
    <name type="scientific">Colletotrichum costaricense</name>
    <dbReference type="NCBI Taxonomy" id="1209916"/>
    <lineage>
        <taxon>Eukaryota</taxon>
        <taxon>Fungi</taxon>
        <taxon>Dikarya</taxon>
        <taxon>Ascomycota</taxon>
        <taxon>Pezizomycotina</taxon>
        <taxon>Sordariomycetes</taxon>
        <taxon>Hypocreomycetidae</taxon>
        <taxon>Glomerellales</taxon>
        <taxon>Glomerellaceae</taxon>
        <taxon>Colletotrichum</taxon>
        <taxon>Colletotrichum acutatum species complex</taxon>
    </lineage>
</organism>
<accession>A0AAI9YN39</accession>
<gene>
    <name evidence="1" type="ORF">CCOS01_12534</name>
</gene>
<evidence type="ECO:0000313" key="2">
    <source>
        <dbReference type="Proteomes" id="UP001240678"/>
    </source>
</evidence>
<dbReference type="Proteomes" id="UP001240678">
    <property type="component" value="Unassembled WGS sequence"/>
</dbReference>
<dbReference type="RefSeq" id="XP_060308730.1">
    <property type="nucleotide sequence ID" value="XM_060460682.1"/>
</dbReference>
<protein>
    <submittedName>
        <fullName evidence="1">Uncharacterized protein</fullName>
    </submittedName>
</protein>